<feature type="transmembrane region" description="Helical" evidence="6">
    <location>
        <begin position="135"/>
        <end position="157"/>
    </location>
</feature>
<dbReference type="VEuPathDB" id="VectorBase:CSON005501"/>
<reference evidence="8" key="1">
    <citation type="submission" date="2018-07" db="EMBL/GenBank/DDBJ databases">
        <authorList>
            <person name="Quirk P.G."/>
            <person name="Krulwich T.A."/>
        </authorList>
    </citation>
    <scope>NUCLEOTIDE SEQUENCE</scope>
</reference>
<dbReference type="GO" id="GO:0016020">
    <property type="term" value="C:membrane"/>
    <property type="evidence" value="ECO:0007669"/>
    <property type="project" value="UniProtKB-SubCell"/>
</dbReference>
<feature type="transmembrane region" description="Helical" evidence="6">
    <location>
        <begin position="40"/>
        <end position="62"/>
    </location>
</feature>
<organism evidence="8">
    <name type="scientific">Culicoides sonorensis</name>
    <name type="common">Biting midge</name>
    <dbReference type="NCBI Taxonomy" id="179676"/>
    <lineage>
        <taxon>Eukaryota</taxon>
        <taxon>Metazoa</taxon>
        <taxon>Ecdysozoa</taxon>
        <taxon>Arthropoda</taxon>
        <taxon>Hexapoda</taxon>
        <taxon>Insecta</taxon>
        <taxon>Pterygota</taxon>
        <taxon>Neoptera</taxon>
        <taxon>Endopterygota</taxon>
        <taxon>Diptera</taxon>
        <taxon>Nematocera</taxon>
        <taxon>Chironomoidea</taxon>
        <taxon>Ceratopogonidae</taxon>
        <taxon>Ceratopogoninae</taxon>
        <taxon>Culicoides</taxon>
        <taxon>Monoculicoides</taxon>
    </lineage>
</organism>
<keyword evidence="3 6" id="KW-0812">Transmembrane</keyword>
<evidence type="ECO:0000256" key="3">
    <source>
        <dbReference type="ARBA" id="ARBA00022692"/>
    </source>
</evidence>
<feature type="chain" id="PRO_5016239039" evidence="7">
    <location>
        <begin position="23"/>
        <end position="456"/>
    </location>
</feature>
<name>A0A336MQY6_CULSO</name>
<evidence type="ECO:0000313" key="8">
    <source>
        <dbReference type="EMBL" id="SSX32842.1"/>
    </source>
</evidence>
<feature type="transmembrane region" description="Helical" evidence="6">
    <location>
        <begin position="273"/>
        <end position="291"/>
    </location>
</feature>
<dbReference type="OMA" id="DKHCNPL"/>
<dbReference type="EMBL" id="UFQT01002172">
    <property type="protein sequence ID" value="SSX32842.1"/>
    <property type="molecule type" value="Genomic_DNA"/>
</dbReference>
<keyword evidence="5 6" id="KW-0472">Membrane</keyword>
<gene>
    <name evidence="8" type="primary">CSON005501</name>
</gene>
<keyword evidence="7" id="KW-0732">Signal</keyword>
<dbReference type="Pfam" id="PF03348">
    <property type="entry name" value="Serinc"/>
    <property type="match status" value="1"/>
</dbReference>
<feature type="signal peptide" evidence="7">
    <location>
        <begin position="1"/>
        <end position="22"/>
    </location>
</feature>
<protein>
    <submittedName>
        <fullName evidence="8">CSON005501 protein</fullName>
    </submittedName>
</protein>
<dbReference type="PANTHER" id="PTHR10383">
    <property type="entry name" value="SERINE INCORPORATOR"/>
    <property type="match status" value="1"/>
</dbReference>
<keyword evidence="4 6" id="KW-1133">Transmembrane helix</keyword>
<evidence type="ECO:0000256" key="1">
    <source>
        <dbReference type="ARBA" id="ARBA00004141"/>
    </source>
</evidence>
<feature type="transmembrane region" description="Helical" evidence="6">
    <location>
        <begin position="205"/>
        <end position="231"/>
    </location>
</feature>
<comment type="similarity">
    <text evidence="2">Belongs to the TDE1 family.</text>
</comment>
<comment type="subcellular location">
    <subcellularLocation>
        <location evidence="1">Membrane</location>
        <topology evidence="1">Multi-pass membrane protein</topology>
    </subcellularLocation>
</comment>
<proteinExistence type="inferred from homology"/>
<dbReference type="AlphaFoldDB" id="A0A336MQY6"/>
<evidence type="ECO:0000256" key="7">
    <source>
        <dbReference type="SAM" id="SignalP"/>
    </source>
</evidence>
<evidence type="ECO:0000256" key="2">
    <source>
        <dbReference type="ARBA" id="ARBA00006665"/>
    </source>
</evidence>
<dbReference type="InterPro" id="IPR005016">
    <property type="entry name" value="TDE1/TMS"/>
</dbReference>
<sequence length="456" mass="50065">MGAVLGLCSAAQLACCCTGTACSLCCSACPSCRNSTSSRLMYAIMLIVTAVLGAIALTPGLADFLRKVPFCANSTSKVNYVLDTLDKGVMIDCEYAVGYMAVYRLCFALVCFFMCMSLITIGVRSSKDPRAPIQNGFWGLKYLIVGGITIGAMFIPQENFGTTWMWIGMLGGLGFILVQLVLIVDFAHNWAEAWVTNYEETESRGWWCALLSATGIQYIVSFTGIVLLFYYYTESGNCGLNKFFISFNMLLCIGVSVLSVLNPIQERLPKSGLLQSACVTLYTMYLTWSAIANNPDRECNPGMIPIHDHNSRVTFDKTAIIGLCIWMACIFYSSLRSASQAARIVTSDSSEMKVLTENLGGSDAESGRAGSGNEKVWDNEEEGVAYSWSIFHLIFALATLYVMMTLTNWYQPNSSLDTLNSNAASMWVKIISSWLCVAIYGWSLVAPIVLSDREFD</sequence>
<feature type="transmembrane region" description="Helical" evidence="6">
    <location>
        <begin position="318"/>
        <end position="335"/>
    </location>
</feature>
<evidence type="ECO:0000256" key="5">
    <source>
        <dbReference type="ARBA" id="ARBA00023136"/>
    </source>
</evidence>
<dbReference type="PANTHER" id="PTHR10383:SF9">
    <property type="entry name" value="SERINE INCORPORATOR, ISOFORM F"/>
    <property type="match status" value="1"/>
</dbReference>
<feature type="transmembrane region" description="Helical" evidence="6">
    <location>
        <begin position="163"/>
        <end position="184"/>
    </location>
</feature>
<accession>A0A336MQY6</accession>
<evidence type="ECO:0000256" key="6">
    <source>
        <dbReference type="SAM" id="Phobius"/>
    </source>
</evidence>
<feature type="transmembrane region" description="Helical" evidence="6">
    <location>
        <begin position="101"/>
        <end position="123"/>
    </location>
</feature>
<feature type="transmembrane region" description="Helical" evidence="6">
    <location>
        <begin position="430"/>
        <end position="450"/>
    </location>
</feature>
<feature type="transmembrane region" description="Helical" evidence="6">
    <location>
        <begin position="390"/>
        <end position="410"/>
    </location>
</feature>
<feature type="transmembrane region" description="Helical" evidence="6">
    <location>
        <begin position="243"/>
        <end position="261"/>
    </location>
</feature>
<evidence type="ECO:0000256" key="4">
    <source>
        <dbReference type="ARBA" id="ARBA00022989"/>
    </source>
</evidence>